<feature type="transmembrane region" description="Helical" evidence="7">
    <location>
        <begin position="82"/>
        <end position="101"/>
    </location>
</feature>
<keyword evidence="3 7" id="KW-0812">Transmembrane</keyword>
<dbReference type="Pfam" id="PF13520">
    <property type="entry name" value="AA_permease_2"/>
    <property type="match status" value="1"/>
</dbReference>
<dbReference type="Gene3D" id="1.20.1740.10">
    <property type="entry name" value="Amino acid/polyamine transporter I"/>
    <property type="match status" value="1"/>
</dbReference>
<gene>
    <name evidence="8" type="ORF">MVEG_11141</name>
</gene>
<evidence type="ECO:0000256" key="5">
    <source>
        <dbReference type="ARBA" id="ARBA00023136"/>
    </source>
</evidence>
<dbReference type="GO" id="GO:0015171">
    <property type="term" value="F:amino acid transmembrane transporter activity"/>
    <property type="evidence" value="ECO:0007669"/>
    <property type="project" value="TreeGrafter"/>
</dbReference>
<evidence type="ECO:0000313" key="9">
    <source>
        <dbReference type="Proteomes" id="UP000243308"/>
    </source>
</evidence>
<keyword evidence="9" id="KW-1185">Reference proteome</keyword>
<feature type="transmembrane region" description="Helical" evidence="7">
    <location>
        <begin position="449"/>
        <end position="467"/>
    </location>
</feature>
<evidence type="ECO:0008006" key="10">
    <source>
        <dbReference type="Google" id="ProtNLM"/>
    </source>
</evidence>
<feature type="transmembrane region" description="Helical" evidence="7">
    <location>
        <begin position="473"/>
        <end position="491"/>
    </location>
</feature>
<evidence type="ECO:0000256" key="6">
    <source>
        <dbReference type="SAM" id="MobiDB-lite"/>
    </source>
</evidence>
<comment type="subcellular location">
    <subcellularLocation>
        <location evidence="1">Membrane</location>
        <topology evidence="1">Multi-pass membrane protein</topology>
    </subcellularLocation>
</comment>
<feature type="transmembrane region" description="Helical" evidence="7">
    <location>
        <begin position="113"/>
        <end position="134"/>
    </location>
</feature>
<name>A0A086TMC7_9FUNG</name>
<keyword evidence="2" id="KW-0813">Transport</keyword>
<dbReference type="EMBL" id="KN042429">
    <property type="protein sequence ID" value="KFH63104.1"/>
    <property type="molecule type" value="Genomic_DNA"/>
</dbReference>
<accession>A0A086TMC7</accession>
<dbReference type="InterPro" id="IPR002293">
    <property type="entry name" value="AA/rel_permease1"/>
</dbReference>
<dbReference type="PANTHER" id="PTHR43243">
    <property type="entry name" value="INNER MEMBRANE TRANSPORTER YGJI-RELATED"/>
    <property type="match status" value="1"/>
</dbReference>
<protein>
    <recommendedName>
        <fullName evidence="10">Amino acid permease/ SLC12A domain-containing protein</fullName>
    </recommendedName>
</protein>
<evidence type="ECO:0000256" key="1">
    <source>
        <dbReference type="ARBA" id="ARBA00004141"/>
    </source>
</evidence>
<evidence type="ECO:0000256" key="3">
    <source>
        <dbReference type="ARBA" id="ARBA00022692"/>
    </source>
</evidence>
<feature type="transmembrane region" description="Helical" evidence="7">
    <location>
        <begin position="390"/>
        <end position="409"/>
    </location>
</feature>
<feature type="transmembrane region" description="Helical" evidence="7">
    <location>
        <begin position="415"/>
        <end position="437"/>
    </location>
</feature>
<proteinExistence type="predicted"/>
<organism evidence="8 9">
    <name type="scientific">Podila verticillata NRRL 6337</name>
    <dbReference type="NCBI Taxonomy" id="1069443"/>
    <lineage>
        <taxon>Eukaryota</taxon>
        <taxon>Fungi</taxon>
        <taxon>Fungi incertae sedis</taxon>
        <taxon>Mucoromycota</taxon>
        <taxon>Mortierellomycotina</taxon>
        <taxon>Mortierellomycetes</taxon>
        <taxon>Mortierellales</taxon>
        <taxon>Mortierellaceae</taxon>
        <taxon>Podila</taxon>
    </lineage>
</organism>
<keyword evidence="4 7" id="KW-1133">Transmembrane helix</keyword>
<dbReference type="Proteomes" id="UP000243308">
    <property type="component" value="Unassembled WGS sequence"/>
</dbReference>
<sequence length="625" mass="68493">MDDDEGYYYTGQTPFRKPNESWLRFHARRLVSIQTLSRLEYTVEEAESKFNRALGPVELTFVGLGAVIGTGTAAATQAGPSVTVSFILGGIVSGVAALSYAEMASMIPIAGSAYTYAYATLGELAAWIIGWDLILEYMIGAATVSVGWSSYFVSFLSDAFGWKLSEKWTNTPITWDHETFATSGNYFNAPAFAISMVVTIVISLGIRMTAKINNALVAFKIIVIAIMIFSLIPFVKRENYQPYIPENMGSFGHFGVSGLLQGASSVFFAYIGFDSVSTTAQEAKEPQVNLPVGIMMTLVISATIYICLSVVTVGVAPYKELNVSSPLVYTVSLTNMHWLVLVTELGALAATTSVILVLLIAQPRVFYAMANDGLIPRFFAKVHPKYKTPYVSTLISGTLCALCGGLLPIGVLSDISSVGTIFAFFVVNIGVIILRYTRKTVPRRFKVPGGPWLLPGIGAASSLLLLQGAKREAIVRLLVWMAIGILIYLLYGRTHSEVNNPQAIPDEPMQVMHENFSNSSFNNYDHHYQGYTDEDLQRQYDRQLARRMGVRRQSSIRTEDIPPDLDCPESNYPQRREDSEQGEVDTVELTVDQQTLGQGSGQGSGQVSGPISRADSRQENRPSPR</sequence>
<dbReference type="GO" id="GO:0005886">
    <property type="term" value="C:plasma membrane"/>
    <property type="evidence" value="ECO:0007669"/>
    <property type="project" value="TreeGrafter"/>
</dbReference>
<feature type="compositionally biased region" description="Basic and acidic residues" evidence="6">
    <location>
        <begin position="614"/>
        <end position="625"/>
    </location>
</feature>
<feature type="transmembrane region" description="Helical" evidence="7">
    <location>
        <begin position="215"/>
        <end position="234"/>
    </location>
</feature>
<dbReference type="PANTHER" id="PTHR43243:SF4">
    <property type="entry name" value="CATIONIC AMINO ACID TRANSPORTER 4"/>
    <property type="match status" value="1"/>
</dbReference>
<feature type="transmembrane region" description="Helical" evidence="7">
    <location>
        <begin position="338"/>
        <end position="361"/>
    </location>
</feature>
<evidence type="ECO:0000313" key="8">
    <source>
        <dbReference type="EMBL" id="KFH63104.1"/>
    </source>
</evidence>
<feature type="transmembrane region" description="Helical" evidence="7">
    <location>
        <begin position="57"/>
        <end position="76"/>
    </location>
</feature>
<feature type="transmembrane region" description="Helical" evidence="7">
    <location>
        <begin position="254"/>
        <end position="273"/>
    </location>
</feature>
<feature type="transmembrane region" description="Helical" evidence="7">
    <location>
        <begin position="294"/>
        <end position="318"/>
    </location>
</feature>
<feature type="region of interest" description="Disordered" evidence="6">
    <location>
        <begin position="546"/>
        <end position="625"/>
    </location>
</feature>
<keyword evidence="5 7" id="KW-0472">Membrane</keyword>
<evidence type="ECO:0000256" key="7">
    <source>
        <dbReference type="SAM" id="Phobius"/>
    </source>
</evidence>
<dbReference type="AlphaFoldDB" id="A0A086TMC7"/>
<evidence type="ECO:0000256" key="2">
    <source>
        <dbReference type="ARBA" id="ARBA00022448"/>
    </source>
</evidence>
<evidence type="ECO:0000256" key="4">
    <source>
        <dbReference type="ARBA" id="ARBA00022989"/>
    </source>
</evidence>
<reference evidence="8 9" key="1">
    <citation type="submission" date="2011-02" db="EMBL/GenBank/DDBJ databases">
        <title>The Genome Sequence of Mortierella verticillata NRRL 6337.</title>
        <authorList>
            <consortium name="The Broad Institute Genome Sequencing Platform"/>
            <person name="Russ C."/>
            <person name="Cuomo C."/>
            <person name="Burger G."/>
            <person name="Gray M.W."/>
            <person name="Holland P.W.H."/>
            <person name="King N."/>
            <person name="Lang F.B.F."/>
            <person name="Roger A.J."/>
            <person name="Ruiz-Trillo I."/>
            <person name="Young S.K."/>
            <person name="Zeng Q."/>
            <person name="Gargeya S."/>
            <person name="Alvarado L."/>
            <person name="Berlin A."/>
            <person name="Chapman S.B."/>
            <person name="Chen Z."/>
            <person name="Freedman E."/>
            <person name="Gellesch M."/>
            <person name="Goldberg J."/>
            <person name="Griggs A."/>
            <person name="Gujja S."/>
            <person name="Heilman E."/>
            <person name="Heiman D."/>
            <person name="Howarth C."/>
            <person name="Mehta T."/>
            <person name="Neiman D."/>
            <person name="Pearson M."/>
            <person name="Roberts A."/>
            <person name="Saif S."/>
            <person name="Shea T."/>
            <person name="Shenoy N."/>
            <person name="Sisk P."/>
            <person name="Stolte C."/>
            <person name="Sykes S."/>
            <person name="White J."/>
            <person name="Yandava C."/>
            <person name="Haas B."/>
            <person name="Nusbaum C."/>
            <person name="Birren B."/>
        </authorList>
    </citation>
    <scope>NUCLEOTIDE SEQUENCE [LARGE SCALE GENOMIC DNA]</scope>
    <source>
        <strain evidence="8 9">NRRL 6337</strain>
    </source>
</reference>
<feature type="transmembrane region" description="Helical" evidence="7">
    <location>
        <begin position="186"/>
        <end position="206"/>
    </location>
</feature>
<dbReference type="OrthoDB" id="5982228at2759"/>